<dbReference type="SMART" id="SM00248">
    <property type="entry name" value="ANK"/>
    <property type="match status" value="8"/>
</dbReference>
<dbReference type="PRINTS" id="PR01415">
    <property type="entry name" value="ANKYRIN"/>
</dbReference>
<evidence type="ECO:0000256" key="1">
    <source>
        <dbReference type="ARBA" id="ARBA00022737"/>
    </source>
</evidence>
<keyword evidence="1" id="KW-0677">Repeat</keyword>
<feature type="repeat" description="ANK" evidence="3">
    <location>
        <begin position="427"/>
        <end position="459"/>
    </location>
</feature>
<dbReference type="PROSITE" id="PS50088">
    <property type="entry name" value="ANK_REPEAT"/>
    <property type="match status" value="6"/>
</dbReference>
<dbReference type="Gene3D" id="1.25.40.20">
    <property type="entry name" value="Ankyrin repeat-containing domain"/>
    <property type="match status" value="3"/>
</dbReference>
<evidence type="ECO:0000256" key="3">
    <source>
        <dbReference type="PROSITE-ProRule" id="PRU00023"/>
    </source>
</evidence>
<evidence type="ECO:0000256" key="2">
    <source>
        <dbReference type="ARBA" id="ARBA00023043"/>
    </source>
</evidence>
<feature type="repeat" description="ANK" evidence="3">
    <location>
        <begin position="530"/>
        <end position="562"/>
    </location>
</feature>
<dbReference type="InterPro" id="IPR036770">
    <property type="entry name" value="Ankyrin_rpt-contain_sf"/>
</dbReference>
<dbReference type="InterPro" id="IPR002110">
    <property type="entry name" value="Ankyrin_rpt"/>
</dbReference>
<dbReference type="VEuPathDB" id="VectorBase:CSON006168"/>
<dbReference type="Pfam" id="PF12796">
    <property type="entry name" value="Ank_2"/>
    <property type="match status" value="3"/>
</dbReference>
<reference evidence="4" key="1">
    <citation type="submission" date="2018-07" db="EMBL/GenBank/DDBJ databases">
        <authorList>
            <person name="Quirk P.G."/>
            <person name="Krulwich T.A."/>
        </authorList>
    </citation>
    <scope>NUCLEOTIDE SEQUENCE</scope>
</reference>
<dbReference type="PROSITE" id="PS50297">
    <property type="entry name" value="ANK_REP_REGION"/>
    <property type="match status" value="6"/>
</dbReference>
<sequence length="632" mass="72989">MEPIGQTTSNARGTAFELRMCMLLFVLGFIKKKKKFKIEYQVPAAQKFDDIVFHNDTDDVFVFQLKHNERGNKIIDHMDIFNNTSKQDKNLLKGNFILLKYVKSVIDMQRSSPFSGKIKMAFVLTNMQLDVNKHDQMILGGDPKKWYCDVNSIQLTKLNLPYDHVLTGSNSNQKAKRQADTLRQTIGNITDEEIKNALDLIVYAVEQPNDVKLEHIIKEEIKKEFQIEKKYKLDEEAEKFLKQELGIIINFDLNENLQALKLLAKTLQNFPLALQQAIAYIKKQRKRPKDNEDYSIQNYIREYLIKEEIINTNSTYKDGKTLLHFAASYKKLKIVEFLIKNKVEKNVRDKDGRTPLQVAIESKSFKIFNYLVEYGADVYIKDYNDTALLHSAVRSDGLKMVKLLIKNYKFDVNVKDSNQRTPLHDAISRTPLHDAISRSNLEIVKYLIDRGADVNAKDSNERTALHEVAKHSNLEIVKYFIDHGADVHAKDSNKRTALHEVAKHSNLEIVKYFIDHGADHCMNLLLAQILKLTALHESIISSNLEIVKYLIDHGAEVNAKDKDDNTVLHSCFEGMFLDEDIFILLIQQGANINLENNQGFTPLDIAKQELSPDKFRKFFKILERTLFRMSFN</sequence>
<dbReference type="PANTHER" id="PTHR24171:SF9">
    <property type="entry name" value="ANKYRIN REPEAT DOMAIN-CONTAINING PROTEIN 39"/>
    <property type="match status" value="1"/>
</dbReference>
<feature type="repeat" description="ANK" evidence="3">
    <location>
        <begin position="351"/>
        <end position="383"/>
    </location>
</feature>
<dbReference type="Pfam" id="PF13637">
    <property type="entry name" value="Ank_4"/>
    <property type="match status" value="1"/>
</dbReference>
<feature type="repeat" description="ANK" evidence="3">
    <location>
        <begin position="318"/>
        <end position="350"/>
    </location>
</feature>
<gene>
    <name evidence="4" type="primary">CSON006168</name>
</gene>
<organism evidence="4">
    <name type="scientific">Culicoides sonorensis</name>
    <name type="common">Biting midge</name>
    <dbReference type="NCBI Taxonomy" id="179676"/>
    <lineage>
        <taxon>Eukaryota</taxon>
        <taxon>Metazoa</taxon>
        <taxon>Ecdysozoa</taxon>
        <taxon>Arthropoda</taxon>
        <taxon>Hexapoda</taxon>
        <taxon>Insecta</taxon>
        <taxon>Pterygota</taxon>
        <taxon>Neoptera</taxon>
        <taxon>Endopterygota</taxon>
        <taxon>Diptera</taxon>
        <taxon>Nematocera</taxon>
        <taxon>Chironomoidea</taxon>
        <taxon>Ceratopogonidae</taxon>
        <taxon>Ceratopogoninae</taxon>
        <taxon>Culicoides</taxon>
        <taxon>Monoculicoides</taxon>
    </lineage>
</organism>
<dbReference type="SUPFAM" id="SSF48403">
    <property type="entry name" value="Ankyrin repeat"/>
    <property type="match status" value="1"/>
</dbReference>
<proteinExistence type="predicted"/>
<dbReference type="AlphaFoldDB" id="A0A336N437"/>
<dbReference type="EMBL" id="UFQT01002349">
    <property type="protein sequence ID" value="SSX33258.1"/>
    <property type="molecule type" value="Genomic_DNA"/>
</dbReference>
<feature type="repeat" description="ANK" evidence="3">
    <location>
        <begin position="460"/>
        <end position="492"/>
    </location>
</feature>
<dbReference type="PANTHER" id="PTHR24171">
    <property type="entry name" value="ANKYRIN REPEAT DOMAIN-CONTAINING PROTEIN 39-RELATED"/>
    <property type="match status" value="1"/>
</dbReference>
<evidence type="ECO:0000313" key="4">
    <source>
        <dbReference type="EMBL" id="SSX33258.1"/>
    </source>
</evidence>
<keyword evidence="2 3" id="KW-0040">ANK repeat</keyword>
<feature type="repeat" description="ANK" evidence="3">
    <location>
        <begin position="493"/>
        <end position="519"/>
    </location>
</feature>
<accession>A0A336N437</accession>
<name>A0A336N437_CULSO</name>
<protein>
    <submittedName>
        <fullName evidence="4">CSON006168 protein</fullName>
    </submittedName>
</protein>